<evidence type="ECO:0000313" key="2">
    <source>
        <dbReference type="EMBL" id="RXS93838.1"/>
    </source>
</evidence>
<gene>
    <name evidence="2" type="ORF">ESZ00_17515</name>
</gene>
<reference evidence="2 3" key="1">
    <citation type="journal article" date="2016" name="Int. J. Syst. Evol. Microbiol.">
        <title>Acidipila dinghuensis sp. nov., an acidobacterium isolated from forest soil.</title>
        <authorList>
            <person name="Jiang Y.W."/>
            <person name="Wang J."/>
            <person name="Chen M.H."/>
            <person name="Lv Y.Y."/>
            <person name="Qiu L.H."/>
        </authorList>
    </citation>
    <scope>NUCLEOTIDE SEQUENCE [LARGE SCALE GENOMIC DNA]</scope>
    <source>
        <strain evidence="2 3">DHOF10</strain>
    </source>
</reference>
<keyword evidence="1" id="KW-0812">Transmembrane</keyword>
<keyword evidence="1" id="KW-1133">Transmembrane helix</keyword>
<evidence type="ECO:0000313" key="3">
    <source>
        <dbReference type="Proteomes" id="UP000290253"/>
    </source>
</evidence>
<sequence length="285" mass="30735">MSEHHSTGSHEEHVHLPAPTHWPIIMALGVALGFTGIVTNLGLTILGVVLALAGAIGWFRQVLPREHVENIETTVEDVLVTTTRTEVERIVVPSEDRAHLPIETYPILSGLKGGLAGAIAMVPPALIYGLLAQHSIWYPINLLGGAGVANWRNPSTADIASFHLSGLIVAGIIHIITSLLVGLLYGAMLPMLPKRPILLGGLVAPVLWTGLVHATMGVINPELDARIQWGWFLVSQITFGVVAGWVVAHSQKIYTKQSMPILMRLGFEGSGLHHEDHDQAGEDRK</sequence>
<dbReference type="EMBL" id="SDMK01000004">
    <property type="protein sequence ID" value="RXS93838.1"/>
    <property type="molecule type" value="Genomic_DNA"/>
</dbReference>
<feature type="transmembrane region" description="Helical" evidence="1">
    <location>
        <begin position="24"/>
        <end position="57"/>
    </location>
</feature>
<proteinExistence type="predicted"/>
<dbReference type="OrthoDB" id="110485at2"/>
<feature type="transmembrane region" description="Helical" evidence="1">
    <location>
        <begin position="160"/>
        <end position="185"/>
    </location>
</feature>
<name>A0A4Q1S9W8_9BACT</name>
<keyword evidence="1" id="KW-0472">Membrane</keyword>
<dbReference type="AlphaFoldDB" id="A0A4Q1S9W8"/>
<dbReference type="Proteomes" id="UP000290253">
    <property type="component" value="Unassembled WGS sequence"/>
</dbReference>
<accession>A0A4Q1S9W8</accession>
<feature type="transmembrane region" description="Helical" evidence="1">
    <location>
        <begin position="228"/>
        <end position="248"/>
    </location>
</feature>
<evidence type="ECO:0008006" key="4">
    <source>
        <dbReference type="Google" id="ProtNLM"/>
    </source>
</evidence>
<comment type="caution">
    <text evidence="2">The sequence shown here is derived from an EMBL/GenBank/DDBJ whole genome shotgun (WGS) entry which is preliminary data.</text>
</comment>
<feature type="transmembrane region" description="Helical" evidence="1">
    <location>
        <begin position="197"/>
        <end position="216"/>
    </location>
</feature>
<keyword evidence="3" id="KW-1185">Reference proteome</keyword>
<protein>
    <recommendedName>
        <fullName evidence="4">Cytochrome c oxidase polypeptide IV</fullName>
    </recommendedName>
</protein>
<evidence type="ECO:0000256" key="1">
    <source>
        <dbReference type="SAM" id="Phobius"/>
    </source>
</evidence>
<dbReference type="RefSeq" id="WP_129209686.1">
    <property type="nucleotide sequence ID" value="NZ_BMGU01000002.1"/>
</dbReference>
<feature type="transmembrane region" description="Helical" evidence="1">
    <location>
        <begin position="115"/>
        <end position="140"/>
    </location>
</feature>
<organism evidence="2 3">
    <name type="scientific">Silvibacterium dinghuense</name>
    <dbReference type="NCBI Taxonomy" id="1560006"/>
    <lineage>
        <taxon>Bacteria</taxon>
        <taxon>Pseudomonadati</taxon>
        <taxon>Acidobacteriota</taxon>
        <taxon>Terriglobia</taxon>
        <taxon>Terriglobales</taxon>
        <taxon>Acidobacteriaceae</taxon>
        <taxon>Silvibacterium</taxon>
    </lineage>
</organism>
<dbReference type="Gene3D" id="1.10.287.70">
    <property type="match status" value="1"/>
</dbReference>